<feature type="compositionally biased region" description="Basic and acidic residues" evidence="1">
    <location>
        <begin position="8"/>
        <end position="23"/>
    </location>
</feature>
<reference evidence="4" key="1">
    <citation type="submission" date="2025-08" db="UniProtKB">
        <authorList>
            <consortium name="RefSeq"/>
        </authorList>
    </citation>
    <scope>IDENTIFICATION</scope>
    <source>
        <tissue evidence="4">Gonads</tissue>
    </source>
</reference>
<evidence type="ECO:0000313" key="3">
    <source>
        <dbReference type="Proteomes" id="UP000085678"/>
    </source>
</evidence>
<dbReference type="PROSITE" id="PS50209">
    <property type="entry name" value="CARD"/>
    <property type="match status" value="1"/>
</dbReference>
<evidence type="ECO:0000256" key="1">
    <source>
        <dbReference type="SAM" id="MobiDB-lite"/>
    </source>
</evidence>
<dbReference type="RefSeq" id="XP_013410714.1">
    <property type="nucleotide sequence ID" value="XM_013555260.1"/>
</dbReference>
<dbReference type="InParanoid" id="A0A1S3JLC7"/>
<dbReference type="GeneID" id="106173922"/>
<gene>
    <name evidence="4" type="primary">LOC106173922</name>
</gene>
<accession>A0A1S3JLC7</accession>
<dbReference type="AlphaFoldDB" id="A0A1S3JLC7"/>
<proteinExistence type="predicted"/>
<feature type="compositionally biased region" description="Polar residues" evidence="1">
    <location>
        <begin position="61"/>
        <end position="76"/>
    </location>
</feature>
<evidence type="ECO:0000313" key="4">
    <source>
        <dbReference type="RefSeq" id="XP_013410714.1"/>
    </source>
</evidence>
<feature type="region of interest" description="Disordered" evidence="1">
    <location>
        <begin position="112"/>
        <end position="188"/>
    </location>
</feature>
<organism evidence="3 4">
    <name type="scientific">Lingula anatina</name>
    <name type="common">Brachiopod</name>
    <name type="synonym">Lingula unguis</name>
    <dbReference type="NCBI Taxonomy" id="7574"/>
    <lineage>
        <taxon>Eukaryota</taxon>
        <taxon>Metazoa</taxon>
        <taxon>Spiralia</taxon>
        <taxon>Lophotrochozoa</taxon>
        <taxon>Brachiopoda</taxon>
        <taxon>Linguliformea</taxon>
        <taxon>Lingulata</taxon>
        <taxon>Lingulida</taxon>
        <taxon>Linguloidea</taxon>
        <taxon>Lingulidae</taxon>
        <taxon>Lingula</taxon>
    </lineage>
</organism>
<sequence length="304" mass="33172">MDIESESETDRKSDGDGDIIGHIDPADAICITDAASTEQADTSDFIGNNTLDLGREGRGSLIQQESCSANPQSEANRPNPLGEGNEHVDANPSFSPGLAEHYRDQEGFIDNTVQKRSNGETARQETTPKGVASAAVGGDEPTGDEGLHDDTIPKNLSEETAVEPPGNEPPGGDCSSGTGLNLTQNVPQTPRIPENCCAKCTAREEAERKNGEFHCNGMQQQSTNTKRDFKKYIEDGNKALEKQNQEALTKNLPYLIRYLHPVIDDVALYMFSHLVLSDRHREIIASKTTERDKSRKHSGSLCRH</sequence>
<dbReference type="Gene3D" id="1.10.533.10">
    <property type="entry name" value="Death Domain, Fas"/>
    <property type="match status" value="1"/>
</dbReference>
<feature type="domain" description="CARD" evidence="2">
    <location>
        <begin position="240"/>
        <end position="304"/>
    </location>
</feature>
<name>A0A1S3JLC7_LINAN</name>
<feature type="compositionally biased region" description="Polar residues" evidence="1">
    <location>
        <begin position="175"/>
        <end position="188"/>
    </location>
</feature>
<feature type="region of interest" description="Disordered" evidence="1">
    <location>
        <begin position="35"/>
        <end position="99"/>
    </location>
</feature>
<feature type="region of interest" description="Disordered" evidence="1">
    <location>
        <begin position="1"/>
        <end position="23"/>
    </location>
</feature>
<dbReference type="GO" id="GO:0042981">
    <property type="term" value="P:regulation of apoptotic process"/>
    <property type="evidence" value="ECO:0007669"/>
    <property type="project" value="InterPro"/>
</dbReference>
<dbReference type="CDD" id="cd01671">
    <property type="entry name" value="CARD"/>
    <property type="match status" value="1"/>
</dbReference>
<protein>
    <submittedName>
        <fullName evidence="4">Uncharacterized protein LOC106173922</fullName>
    </submittedName>
</protein>
<dbReference type="KEGG" id="lak:106173922"/>
<dbReference type="InterPro" id="IPR001315">
    <property type="entry name" value="CARD"/>
</dbReference>
<evidence type="ECO:0000259" key="2">
    <source>
        <dbReference type="PROSITE" id="PS50209"/>
    </source>
</evidence>
<dbReference type="InterPro" id="IPR011029">
    <property type="entry name" value="DEATH-like_dom_sf"/>
</dbReference>
<feature type="compositionally biased region" description="Polar residues" evidence="1">
    <location>
        <begin position="112"/>
        <end position="127"/>
    </location>
</feature>
<dbReference type="SUPFAM" id="SSF47986">
    <property type="entry name" value="DEATH domain"/>
    <property type="match status" value="1"/>
</dbReference>
<dbReference type="Proteomes" id="UP000085678">
    <property type="component" value="Unplaced"/>
</dbReference>
<keyword evidence="3" id="KW-1185">Reference proteome</keyword>
<feature type="compositionally biased region" description="Polar residues" evidence="1">
    <location>
        <begin position="35"/>
        <end position="51"/>
    </location>
</feature>